<dbReference type="InterPro" id="IPR028939">
    <property type="entry name" value="P5C_Rdtase_cat_N"/>
</dbReference>
<dbReference type="InterPro" id="IPR029036">
    <property type="entry name" value="P5CR_dimer"/>
</dbReference>
<dbReference type="PANTHER" id="PTHR11645:SF0">
    <property type="entry name" value="PYRROLINE-5-CARBOXYLATE REDUCTASE 3"/>
    <property type="match status" value="1"/>
</dbReference>
<comment type="catalytic activity">
    <reaction evidence="3">
        <text>L-proline + NAD(+) = (S)-1-pyrroline-5-carboxylate + NADH + 2 H(+)</text>
        <dbReference type="Rhea" id="RHEA:14105"/>
        <dbReference type="ChEBI" id="CHEBI:15378"/>
        <dbReference type="ChEBI" id="CHEBI:17388"/>
        <dbReference type="ChEBI" id="CHEBI:57540"/>
        <dbReference type="ChEBI" id="CHEBI:57945"/>
        <dbReference type="ChEBI" id="CHEBI:60039"/>
        <dbReference type="EC" id="1.5.1.2"/>
    </reaction>
</comment>
<keyword evidence="7" id="KW-1185">Reference proteome</keyword>
<name>A0A949UT08_9HYPH</name>
<dbReference type="EMBL" id="JAHRVA010000003">
    <property type="protein sequence ID" value="MBV2143459.1"/>
    <property type="molecule type" value="Genomic_DNA"/>
</dbReference>
<dbReference type="GO" id="GO:0055129">
    <property type="term" value="P:L-proline biosynthetic process"/>
    <property type="evidence" value="ECO:0007669"/>
    <property type="project" value="UniProtKB-UniRule"/>
</dbReference>
<keyword evidence="2 3" id="KW-0560">Oxidoreductase</keyword>
<comment type="caution">
    <text evidence="6">The sequence shown here is derived from an EMBL/GenBank/DDBJ whole genome shotgun (WGS) entry which is preliminary data.</text>
</comment>
<dbReference type="EC" id="1.5.1.2" evidence="3"/>
<keyword evidence="3" id="KW-0641">Proline biosynthesis</keyword>
<evidence type="ECO:0000256" key="1">
    <source>
        <dbReference type="ARBA" id="ARBA00022857"/>
    </source>
</evidence>
<dbReference type="Pfam" id="PF14748">
    <property type="entry name" value="P5CR_dimer"/>
    <property type="match status" value="1"/>
</dbReference>
<proteinExistence type="inferred from homology"/>
<dbReference type="PIRSF" id="PIRSF000193">
    <property type="entry name" value="Pyrrol-5-carb_rd"/>
    <property type="match status" value="1"/>
</dbReference>
<evidence type="ECO:0000313" key="6">
    <source>
        <dbReference type="EMBL" id="MBV2143459.1"/>
    </source>
</evidence>
<evidence type="ECO:0000256" key="3">
    <source>
        <dbReference type="HAMAP-Rule" id="MF_01925"/>
    </source>
</evidence>
<evidence type="ECO:0000259" key="5">
    <source>
        <dbReference type="Pfam" id="PF14748"/>
    </source>
</evidence>
<dbReference type="GO" id="GO:0005737">
    <property type="term" value="C:cytoplasm"/>
    <property type="evidence" value="ECO:0007669"/>
    <property type="project" value="UniProtKB-SubCell"/>
</dbReference>
<keyword evidence="3" id="KW-0028">Amino-acid biosynthesis</keyword>
<feature type="domain" description="Pyrroline-5-carboxylate reductase dimerisation" evidence="5">
    <location>
        <begin position="155"/>
        <end position="257"/>
    </location>
</feature>
<gene>
    <name evidence="3" type="primary">proC</name>
    <name evidence="6" type="ORF">KUG47_08110</name>
</gene>
<comment type="pathway">
    <text evidence="3">Amino-acid biosynthesis; L-proline biosynthesis; L-proline from L-glutamate 5-semialdehyde: step 1/1.</text>
</comment>
<sequence>MTNIGRVGLIGGSGWLGTAIAKALLNSDTISIGQLTCSFRSGKPQNALPCVWTPDNKQLVENSDIVILSVRPADWASVDIDATGKLIISVMAGVGVEEIKQRTGSSRVARALPNAAAEIGFSYTPFFIDSSDPGDRNIVGTLFASCGAVDTVSAEEYIDYFTAMSGSGAAFPALLAEAMMNHAVAQGLPPEIARRAAQQVLIGAGRLQEYNGVSPDETVKLFVDYQGTTTAGILAMREDGFEKAVNSGLDAAVRAAQLLSGKGSS</sequence>
<comment type="subcellular location">
    <subcellularLocation>
        <location evidence="3">Cytoplasm</location>
    </subcellularLocation>
</comment>
<keyword evidence="3" id="KW-0963">Cytoplasm</keyword>
<dbReference type="AlphaFoldDB" id="A0A949UT08"/>
<comment type="catalytic activity">
    <reaction evidence="3">
        <text>L-proline + NADP(+) = (S)-1-pyrroline-5-carboxylate + NADPH + 2 H(+)</text>
        <dbReference type="Rhea" id="RHEA:14109"/>
        <dbReference type="ChEBI" id="CHEBI:15378"/>
        <dbReference type="ChEBI" id="CHEBI:17388"/>
        <dbReference type="ChEBI" id="CHEBI:57783"/>
        <dbReference type="ChEBI" id="CHEBI:58349"/>
        <dbReference type="ChEBI" id="CHEBI:60039"/>
        <dbReference type="EC" id="1.5.1.2"/>
    </reaction>
</comment>
<feature type="domain" description="Pyrroline-5-carboxylate reductase catalytic N-terminal" evidence="4">
    <location>
        <begin position="6"/>
        <end position="93"/>
    </location>
</feature>
<comment type="similarity">
    <text evidence="3">Belongs to the pyrroline-5-carboxylate reductase family.</text>
</comment>
<keyword evidence="1 3" id="KW-0521">NADP</keyword>
<dbReference type="InterPro" id="IPR000304">
    <property type="entry name" value="Pyrroline-COOH_reductase"/>
</dbReference>
<evidence type="ECO:0000313" key="7">
    <source>
        <dbReference type="Proteomes" id="UP000752297"/>
    </source>
</evidence>
<evidence type="ECO:0000259" key="4">
    <source>
        <dbReference type="Pfam" id="PF03807"/>
    </source>
</evidence>
<dbReference type="RefSeq" id="WP_217677470.1">
    <property type="nucleotide sequence ID" value="NZ_JAHRVA010000003.1"/>
</dbReference>
<dbReference type="HAMAP" id="MF_01925">
    <property type="entry name" value="P5C_reductase"/>
    <property type="match status" value="1"/>
</dbReference>
<dbReference type="PANTHER" id="PTHR11645">
    <property type="entry name" value="PYRROLINE-5-CARBOXYLATE REDUCTASE"/>
    <property type="match status" value="1"/>
</dbReference>
<protein>
    <recommendedName>
        <fullName evidence="3">Pyrroline-5-carboxylate reductase</fullName>
        <shortName evidence="3">P5C reductase</shortName>
        <shortName evidence="3">P5CR</shortName>
        <ecNumber evidence="3">1.5.1.2</ecNumber>
    </recommendedName>
    <alternativeName>
        <fullName evidence="3">PCA reductase</fullName>
    </alternativeName>
</protein>
<organism evidence="6 7">
    <name type="scientific">Falsochrobactrum tianjinense</name>
    <dbReference type="NCBI Taxonomy" id="2706015"/>
    <lineage>
        <taxon>Bacteria</taxon>
        <taxon>Pseudomonadati</taxon>
        <taxon>Pseudomonadota</taxon>
        <taxon>Alphaproteobacteria</taxon>
        <taxon>Hyphomicrobiales</taxon>
        <taxon>Brucellaceae</taxon>
        <taxon>Falsochrobactrum</taxon>
    </lineage>
</organism>
<dbReference type="GO" id="GO:0004735">
    <property type="term" value="F:pyrroline-5-carboxylate reductase activity"/>
    <property type="evidence" value="ECO:0007669"/>
    <property type="project" value="UniProtKB-UniRule"/>
</dbReference>
<evidence type="ECO:0000256" key="2">
    <source>
        <dbReference type="ARBA" id="ARBA00023002"/>
    </source>
</evidence>
<comment type="function">
    <text evidence="3">Catalyzes the reduction of 1-pyrroline-5-carboxylate (PCA) to L-proline.</text>
</comment>
<reference evidence="6 7" key="1">
    <citation type="submission" date="2021-06" db="EMBL/GenBank/DDBJ databases">
        <title>Falsochrobactrum tianjin sp.nov., a new petroleum-degrading bacteria isolated from oily soils.</title>
        <authorList>
            <person name="Chen G."/>
            <person name="Chen H."/>
            <person name="Tian J."/>
            <person name="Qing J."/>
            <person name="Zhong L."/>
            <person name="Ma W."/>
            <person name="Song Y."/>
            <person name="Cui X."/>
            <person name="Yan B."/>
        </authorList>
    </citation>
    <scope>NUCLEOTIDE SEQUENCE [LARGE SCALE GENOMIC DNA]</scope>
    <source>
        <strain evidence="6 7">TDYN1</strain>
    </source>
</reference>
<accession>A0A949UT08</accession>
<dbReference type="Proteomes" id="UP000752297">
    <property type="component" value="Unassembled WGS sequence"/>
</dbReference>
<dbReference type="Pfam" id="PF03807">
    <property type="entry name" value="F420_oxidored"/>
    <property type="match status" value="1"/>
</dbReference>